<evidence type="ECO:0000256" key="1">
    <source>
        <dbReference type="SAM" id="SignalP"/>
    </source>
</evidence>
<accession>A0ABW4ZKT6</accession>
<dbReference type="SUPFAM" id="SSF49464">
    <property type="entry name" value="Carboxypeptidase regulatory domain-like"/>
    <property type="match status" value="1"/>
</dbReference>
<evidence type="ECO:0000313" key="2">
    <source>
        <dbReference type="EMBL" id="MFD2162708.1"/>
    </source>
</evidence>
<dbReference type="EMBL" id="JBHUHZ010000001">
    <property type="protein sequence ID" value="MFD2162708.1"/>
    <property type="molecule type" value="Genomic_DNA"/>
</dbReference>
<dbReference type="InterPro" id="IPR037066">
    <property type="entry name" value="Plug_dom_sf"/>
</dbReference>
<evidence type="ECO:0000313" key="3">
    <source>
        <dbReference type="Proteomes" id="UP001597387"/>
    </source>
</evidence>
<dbReference type="SUPFAM" id="SSF56935">
    <property type="entry name" value="Porins"/>
    <property type="match status" value="1"/>
</dbReference>
<dbReference type="InterPro" id="IPR008969">
    <property type="entry name" value="CarboxyPept-like_regulatory"/>
</dbReference>
<proteinExistence type="predicted"/>
<feature type="signal peptide" evidence="1">
    <location>
        <begin position="1"/>
        <end position="24"/>
    </location>
</feature>
<comment type="caution">
    <text evidence="2">The sequence shown here is derived from an EMBL/GenBank/DDBJ whole genome shotgun (WGS) entry which is preliminary data.</text>
</comment>
<keyword evidence="3" id="KW-1185">Reference proteome</keyword>
<sequence>MMKYSKIAIVLCVLFTLFASVLRAQDAVKISVKATVKGPAGEIIKGASVVNETNNISVVTDQSGSFTVEVPTDAVLMVTAPGYKPSLIVATSDLTEISLAKDVRSVQVAFKQIDEADLPAGVSNVDVASLLEDNYFTYTLDGMDALAPGFNGNGIWGLTGVMILVDGIPRSVESVTPNEVDQITFLKSAPAVALYGSRGARGVILITTKRGIEGKQKINVRTNAGVNVPKRFPSYLGSSEYMTLYNEALMNDATPGVTPNGLFTNTEIYNHSGINPYRYPDVDFYSSDYLKSSFGRYDAVTEIYGGNERARYYSNIGFNSSGSLLNFGEAKKNNTSDRFNIRGNVDMQLTRAIKARVDATAAFSTGRGINTDYFGGASTIRPNRFVPLIPLSFIEETDSPSWAVVSSANIIDGKYLAGGTSVDQTNPIAAGYLGGTNGYVQREFQFTTGIDADLKGILEGLTFSTTFGQDYYNRYNQGYRNGYATYQANWTDYSGKDVIGSLSAPFGLDSRNGEQVIADSYYRQTTSISSQFNYNTSISNKHNISAILMGTAYRVLFSQEYQPEANSNLGLQLGYNLSKKYYVDFTGAFVRSAKYAPGKRTAFSPSASLGWRISEESFMKGSSIFDNLMLTASAGILHTDLDLNDYFLYQDIFIQPTNGTYYGWSDGSGYMSTDYRRGANPDLTFAKRKEVSIGLQGSMFKKQLAFGINAFRINNSDIPIQNNALFPNYFSQQFPVSSLVPYVNYNADLRTGLDFNINLKKRVGAVDLGLGTSATYYTTEATKRADKVVYLDEYQYRQGKPLDAVWGLESQGFYMDAVEAAAASSREDNGAVKPAYGEVRAGDIKYKDQNNDKVIDGKDYVYLGRGGWFGSPLTMGLNFTAKWKNFSVFALGTGRFGGIGMKNNNYFWVNGADKYSVVVRDRWTEETKNTATFPRLTTTAGNNNFRDSDFWTYTTDRVDLSKVQVSYNFSQKLLKSKVVKELGVYVAGFNLLTVAKEKELLETNITTAPQTRLYNLGLKALF</sequence>
<feature type="chain" id="PRO_5047344734" evidence="1">
    <location>
        <begin position="25"/>
        <end position="1022"/>
    </location>
</feature>
<gene>
    <name evidence="2" type="ORF">ACFSJU_09925</name>
</gene>
<dbReference type="Proteomes" id="UP001597387">
    <property type="component" value="Unassembled WGS sequence"/>
</dbReference>
<name>A0ABW4ZKT6_9SPHI</name>
<keyword evidence="1" id="KW-0732">Signal</keyword>
<reference evidence="3" key="1">
    <citation type="journal article" date="2019" name="Int. J. Syst. Evol. Microbiol.">
        <title>The Global Catalogue of Microorganisms (GCM) 10K type strain sequencing project: providing services to taxonomists for standard genome sequencing and annotation.</title>
        <authorList>
            <consortium name="The Broad Institute Genomics Platform"/>
            <consortium name="The Broad Institute Genome Sequencing Center for Infectious Disease"/>
            <person name="Wu L."/>
            <person name="Ma J."/>
        </authorList>
    </citation>
    <scope>NUCLEOTIDE SEQUENCE [LARGE SCALE GENOMIC DNA]</scope>
    <source>
        <strain evidence="3">KCTC 42217</strain>
    </source>
</reference>
<dbReference type="RefSeq" id="WP_255903072.1">
    <property type="nucleotide sequence ID" value="NZ_JAFMZO010000003.1"/>
</dbReference>
<dbReference type="Gene3D" id="2.170.130.10">
    <property type="entry name" value="TonB-dependent receptor, plug domain"/>
    <property type="match status" value="1"/>
</dbReference>
<organism evidence="2 3">
    <name type="scientific">Paradesertivirga mongoliensis</name>
    <dbReference type="NCBI Taxonomy" id="2100740"/>
    <lineage>
        <taxon>Bacteria</taxon>
        <taxon>Pseudomonadati</taxon>
        <taxon>Bacteroidota</taxon>
        <taxon>Sphingobacteriia</taxon>
        <taxon>Sphingobacteriales</taxon>
        <taxon>Sphingobacteriaceae</taxon>
        <taxon>Paradesertivirga</taxon>
    </lineage>
</organism>
<dbReference type="NCBIfam" id="TIGR04056">
    <property type="entry name" value="OMP_RagA_SusC"/>
    <property type="match status" value="1"/>
</dbReference>
<dbReference type="InterPro" id="IPR023996">
    <property type="entry name" value="TonB-dep_OMP_SusC/RagA"/>
</dbReference>
<protein>
    <submittedName>
        <fullName evidence="2">SusC/RagA family TonB-linked outer membrane protein</fullName>
    </submittedName>
</protein>